<dbReference type="Proteomes" id="UP001180020">
    <property type="component" value="Unassembled WGS sequence"/>
</dbReference>
<proteinExistence type="predicted"/>
<dbReference type="EMBL" id="JAUJYO010000008">
    <property type="protein sequence ID" value="KAK1310797.1"/>
    <property type="molecule type" value="Genomic_DNA"/>
</dbReference>
<organism evidence="1 2">
    <name type="scientific">Acorus calamus</name>
    <name type="common">Sweet flag</name>
    <dbReference type="NCBI Taxonomy" id="4465"/>
    <lineage>
        <taxon>Eukaryota</taxon>
        <taxon>Viridiplantae</taxon>
        <taxon>Streptophyta</taxon>
        <taxon>Embryophyta</taxon>
        <taxon>Tracheophyta</taxon>
        <taxon>Spermatophyta</taxon>
        <taxon>Magnoliopsida</taxon>
        <taxon>Liliopsida</taxon>
        <taxon>Acoraceae</taxon>
        <taxon>Acorus</taxon>
    </lineage>
</organism>
<sequence length="69" mass="7955">MECESEVVVVVCERELVVEVLVVVECESEVVVDECERELVVEVFVVVVVEWRVVERSSKDTWLLMEDAL</sequence>
<protein>
    <submittedName>
        <fullName evidence="1">Uncharacterized protein</fullName>
    </submittedName>
</protein>
<reference evidence="1" key="2">
    <citation type="submission" date="2023-06" db="EMBL/GenBank/DDBJ databases">
        <authorList>
            <person name="Ma L."/>
            <person name="Liu K.-W."/>
            <person name="Li Z."/>
            <person name="Hsiao Y.-Y."/>
            <person name="Qi Y."/>
            <person name="Fu T."/>
            <person name="Tang G."/>
            <person name="Zhang D."/>
            <person name="Sun W.-H."/>
            <person name="Liu D.-K."/>
            <person name="Li Y."/>
            <person name="Chen G.-Z."/>
            <person name="Liu X.-D."/>
            <person name="Liao X.-Y."/>
            <person name="Jiang Y.-T."/>
            <person name="Yu X."/>
            <person name="Hao Y."/>
            <person name="Huang J."/>
            <person name="Zhao X.-W."/>
            <person name="Ke S."/>
            <person name="Chen Y.-Y."/>
            <person name="Wu W.-L."/>
            <person name="Hsu J.-L."/>
            <person name="Lin Y.-F."/>
            <person name="Huang M.-D."/>
            <person name="Li C.-Y."/>
            <person name="Huang L."/>
            <person name="Wang Z.-W."/>
            <person name="Zhao X."/>
            <person name="Zhong W.-Y."/>
            <person name="Peng D.-H."/>
            <person name="Ahmad S."/>
            <person name="Lan S."/>
            <person name="Zhang J.-S."/>
            <person name="Tsai W.-C."/>
            <person name="Van De Peer Y."/>
            <person name="Liu Z.-J."/>
        </authorList>
    </citation>
    <scope>NUCLEOTIDE SEQUENCE</scope>
    <source>
        <strain evidence="1">CP</strain>
        <tissue evidence="1">Leaves</tissue>
    </source>
</reference>
<evidence type="ECO:0000313" key="1">
    <source>
        <dbReference type="EMBL" id="KAK1310797.1"/>
    </source>
</evidence>
<keyword evidence="2" id="KW-1185">Reference proteome</keyword>
<comment type="caution">
    <text evidence="1">The sequence shown here is derived from an EMBL/GenBank/DDBJ whole genome shotgun (WGS) entry which is preliminary data.</text>
</comment>
<reference evidence="1" key="1">
    <citation type="journal article" date="2023" name="Nat. Commun.">
        <title>Diploid and tetraploid genomes of Acorus and the evolution of monocots.</title>
        <authorList>
            <person name="Ma L."/>
            <person name="Liu K.W."/>
            <person name="Li Z."/>
            <person name="Hsiao Y.Y."/>
            <person name="Qi Y."/>
            <person name="Fu T."/>
            <person name="Tang G.D."/>
            <person name="Zhang D."/>
            <person name="Sun W.H."/>
            <person name="Liu D.K."/>
            <person name="Li Y."/>
            <person name="Chen G.Z."/>
            <person name="Liu X.D."/>
            <person name="Liao X.Y."/>
            <person name="Jiang Y.T."/>
            <person name="Yu X."/>
            <person name="Hao Y."/>
            <person name="Huang J."/>
            <person name="Zhao X.W."/>
            <person name="Ke S."/>
            <person name="Chen Y.Y."/>
            <person name="Wu W.L."/>
            <person name="Hsu J.L."/>
            <person name="Lin Y.F."/>
            <person name="Huang M.D."/>
            <person name="Li C.Y."/>
            <person name="Huang L."/>
            <person name="Wang Z.W."/>
            <person name="Zhao X."/>
            <person name="Zhong W.Y."/>
            <person name="Peng D.H."/>
            <person name="Ahmad S."/>
            <person name="Lan S."/>
            <person name="Zhang J.S."/>
            <person name="Tsai W.C."/>
            <person name="Van de Peer Y."/>
            <person name="Liu Z.J."/>
        </authorList>
    </citation>
    <scope>NUCLEOTIDE SEQUENCE</scope>
    <source>
        <strain evidence="1">CP</strain>
    </source>
</reference>
<gene>
    <name evidence="1" type="ORF">QJS10_CPA08g01292</name>
</gene>
<name>A0AAV9EC42_ACOCL</name>
<accession>A0AAV9EC42</accession>
<dbReference type="AlphaFoldDB" id="A0AAV9EC42"/>
<evidence type="ECO:0000313" key="2">
    <source>
        <dbReference type="Proteomes" id="UP001180020"/>
    </source>
</evidence>